<dbReference type="GO" id="GO:0016787">
    <property type="term" value="F:hydrolase activity"/>
    <property type="evidence" value="ECO:0007669"/>
    <property type="project" value="UniProtKB-KW"/>
</dbReference>
<dbReference type="Pfam" id="PF07486">
    <property type="entry name" value="Hydrolase_2"/>
    <property type="match status" value="1"/>
</dbReference>
<feature type="region of interest" description="Disordered" evidence="1">
    <location>
        <begin position="321"/>
        <end position="348"/>
    </location>
</feature>
<name>A0ABY8FT95_9SPHN</name>
<keyword evidence="4" id="KW-1185">Reference proteome</keyword>
<feature type="region of interest" description="Disordered" evidence="1">
    <location>
        <begin position="281"/>
        <end position="304"/>
    </location>
</feature>
<evidence type="ECO:0000256" key="1">
    <source>
        <dbReference type="SAM" id="MobiDB-lite"/>
    </source>
</evidence>
<accession>A0ABY8FT95</accession>
<protein>
    <submittedName>
        <fullName evidence="3">Cell wall hydrolase</fullName>
    </submittedName>
</protein>
<feature type="domain" description="Cell wall hydrolase SleB" evidence="2">
    <location>
        <begin position="128"/>
        <end position="236"/>
    </location>
</feature>
<dbReference type="EMBL" id="CP121106">
    <property type="protein sequence ID" value="WFL76636.1"/>
    <property type="molecule type" value="Genomic_DNA"/>
</dbReference>
<dbReference type="Gene3D" id="1.10.10.2520">
    <property type="entry name" value="Cell wall hydrolase SleB, domain 1"/>
    <property type="match status" value="1"/>
</dbReference>
<proteinExistence type="predicted"/>
<evidence type="ECO:0000259" key="2">
    <source>
        <dbReference type="Pfam" id="PF07486"/>
    </source>
</evidence>
<organism evidence="3 4">
    <name type="scientific">Altererythrobacter arenosus</name>
    <dbReference type="NCBI Taxonomy" id="3032592"/>
    <lineage>
        <taxon>Bacteria</taxon>
        <taxon>Pseudomonadati</taxon>
        <taxon>Pseudomonadota</taxon>
        <taxon>Alphaproteobacteria</taxon>
        <taxon>Sphingomonadales</taxon>
        <taxon>Erythrobacteraceae</taxon>
        <taxon>Altererythrobacter</taxon>
    </lineage>
</organism>
<dbReference type="InterPro" id="IPR011105">
    <property type="entry name" value="Cell_wall_hydrolase_SleB"/>
</dbReference>
<gene>
    <name evidence="3" type="ORF">P7228_11595</name>
</gene>
<evidence type="ECO:0000313" key="4">
    <source>
        <dbReference type="Proteomes" id="UP001215827"/>
    </source>
</evidence>
<feature type="compositionally biased region" description="Low complexity" evidence="1">
    <location>
        <begin position="332"/>
        <end position="348"/>
    </location>
</feature>
<reference evidence="3 4" key="1">
    <citation type="submission" date="2023-03" db="EMBL/GenBank/DDBJ databases">
        <title>Altererythrobacter sp. CAU 1644 isolated from sand.</title>
        <authorList>
            <person name="Kim W."/>
        </authorList>
    </citation>
    <scope>NUCLEOTIDE SEQUENCE [LARGE SCALE GENOMIC DNA]</scope>
    <source>
        <strain evidence="3 4">CAU 1644</strain>
    </source>
</reference>
<evidence type="ECO:0000313" key="3">
    <source>
        <dbReference type="EMBL" id="WFL76636.1"/>
    </source>
</evidence>
<sequence length="348" mass="37735">MASLPLSFEQRWLGSDGKAHRRLALGGGLVAALALALTFSLGNPDASRAESGITIKAREVAKLKSLDEGAQAEILVVGDSAEERNELIPISGLPREQMSGFAAIQLKNANYGTALKCLTQAIYYEAANEPLQGKRAVAQVVLNRLKHPAYPNSVCGVVYEGVNRPVCQFSFTCDGSLLRAPMARQWAQSREVAMAALAGQVEQSVGSATHYHADYVLPRWAYTLSKIEKIGAHIFYRFPGSAGTERAFTRRWNGREFIPDLNEARLRALLAAQIEPEVPEFTPGTTVVPHVTDRHAPTDVGGRLDTTKTWRLSIPDPVTASGSYKSLREQQGEVVAAPETPAEAGETR</sequence>
<dbReference type="Proteomes" id="UP001215827">
    <property type="component" value="Chromosome"/>
</dbReference>
<keyword evidence="3" id="KW-0378">Hydrolase</keyword>
<dbReference type="RefSeq" id="WP_278015401.1">
    <property type="nucleotide sequence ID" value="NZ_CP121106.1"/>
</dbReference>
<dbReference type="InterPro" id="IPR042047">
    <property type="entry name" value="SleB_dom1"/>
</dbReference>